<dbReference type="InterPro" id="IPR000719">
    <property type="entry name" value="Prot_kinase_dom"/>
</dbReference>
<dbReference type="FunFam" id="3.30.200.20:FF:000012">
    <property type="entry name" value="microtubule-associated serine/threonine-protein kinase 2 isoform X1"/>
    <property type="match status" value="1"/>
</dbReference>
<keyword evidence="9" id="KW-0472">Membrane</keyword>
<name>A0AAD8AFP2_DIPPU</name>
<dbReference type="Proteomes" id="UP001233999">
    <property type="component" value="Unassembled WGS sequence"/>
</dbReference>
<keyword evidence="12" id="KW-1185">Reference proteome</keyword>
<evidence type="ECO:0000256" key="3">
    <source>
        <dbReference type="ARBA" id="ARBA00022679"/>
    </source>
</evidence>
<evidence type="ECO:0000256" key="7">
    <source>
        <dbReference type="ARBA" id="ARBA00047899"/>
    </source>
</evidence>
<evidence type="ECO:0000256" key="8">
    <source>
        <dbReference type="ARBA" id="ARBA00048679"/>
    </source>
</evidence>
<keyword evidence="9" id="KW-0812">Transmembrane</keyword>
<evidence type="ECO:0000256" key="9">
    <source>
        <dbReference type="SAM" id="Phobius"/>
    </source>
</evidence>
<dbReference type="GO" id="GO:0000287">
    <property type="term" value="F:magnesium ion binding"/>
    <property type="evidence" value="ECO:0007669"/>
    <property type="project" value="InterPro"/>
</dbReference>
<protein>
    <recommendedName>
        <fullName evidence="1">non-specific serine/threonine protein kinase</fullName>
        <ecNumber evidence="1">2.7.11.1</ecNumber>
    </recommendedName>
</protein>
<comment type="catalytic activity">
    <reaction evidence="7">
        <text>L-threonyl-[protein] + ATP = O-phospho-L-threonyl-[protein] + ADP + H(+)</text>
        <dbReference type="Rhea" id="RHEA:46608"/>
        <dbReference type="Rhea" id="RHEA-COMP:11060"/>
        <dbReference type="Rhea" id="RHEA-COMP:11605"/>
        <dbReference type="ChEBI" id="CHEBI:15378"/>
        <dbReference type="ChEBI" id="CHEBI:30013"/>
        <dbReference type="ChEBI" id="CHEBI:30616"/>
        <dbReference type="ChEBI" id="CHEBI:61977"/>
        <dbReference type="ChEBI" id="CHEBI:456216"/>
        <dbReference type="EC" id="2.7.11.1"/>
    </reaction>
</comment>
<gene>
    <name evidence="11" type="ORF">L9F63_011673</name>
</gene>
<dbReference type="Gene3D" id="3.30.200.20">
    <property type="entry name" value="Phosphorylase Kinase, domain 1"/>
    <property type="match status" value="1"/>
</dbReference>
<dbReference type="Pfam" id="PF00069">
    <property type="entry name" value="Pkinase"/>
    <property type="match status" value="1"/>
</dbReference>
<keyword evidence="2" id="KW-0723">Serine/threonine-protein kinase</keyword>
<dbReference type="PROSITE" id="PS50011">
    <property type="entry name" value="PROTEIN_KINASE_DOM"/>
    <property type="match status" value="1"/>
</dbReference>
<reference evidence="11" key="1">
    <citation type="journal article" date="2023" name="IScience">
        <title>Live-bearing cockroach genome reveals convergent evolutionary mechanisms linked to viviparity in insects and beyond.</title>
        <authorList>
            <person name="Fouks B."/>
            <person name="Harrison M.C."/>
            <person name="Mikhailova A.A."/>
            <person name="Marchal E."/>
            <person name="English S."/>
            <person name="Carruthers M."/>
            <person name="Jennings E.C."/>
            <person name="Chiamaka E.L."/>
            <person name="Frigard R.A."/>
            <person name="Pippel M."/>
            <person name="Attardo G.M."/>
            <person name="Benoit J.B."/>
            <person name="Bornberg-Bauer E."/>
            <person name="Tobe S.S."/>
        </authorList>
    </citation>
    <scope>NUCLEOTIDE SEQUENCE</scope>
    <source>
        <strain evidence="11">Stay&amp;Tobe</strain>
    </source>
</reference>
<dbReference type="GO" id="GO:0005524">
    <property type="term" value="F:ATP binding"/>
    <property type="evidence" value="ECO:0007669"/>
    <property type="project" value="UniProtKB-KW"/>
</dbReference>
<evidence type="ECO:0000256" key="1">
    <source>
        <dbReference type="ARBA" id="ARBA00012513"/>
    </source>
</evidence>
<dbReference type="InterPro" id="IPR011009">
    <property type="entry name" value="Kinase-like_dom_sf"/>
</dbReference>
<reference evidence="11" key="2">
    <citation type="submission" date="2023-05" db="EMBL/GenBank/DDBJ databases">
        <authorList>
            <person name="Fouks B."/>
        </authorList>
    </citation>
    <scope>NUCLEOTIDE SEQUENCE</scope>
    <source>
        <strain evidence="11">Stay&amp;Tobe</strain>
        <tissue evidence="11">Testes</tissue>
    </source>
</reference>
<feature type="transmembrane region" description="Helical" evidence="9">
    <location>
        <begin position="50"/>
        <end position="73"/>
    </location>
</feature>
<dbReference type="EMBL" id="JASPKZ010001607">
    <property type="protein sequence ID" value="KAJ9597452.1"/>
    <property type="molecule type" value="Genomic_DNA"/>
</dbReference>
<proteinExistence type="predicted"/>
<organism evidence="11 12">
    <name type="scientific">Diploptera punctata</name>
    <name type="common">Pacific beetle cockroach</name>
    <dbReference type="NCBI Taxonomy" id="6984"/>
    <lineage>
        <taxon>Eukaryota</taxon>
        <taxon>Metazoa</taxon>
        <taxon>Ecdysozoa</taxon>
        <taxon>Arthropoda</taxon>
        <taxon>Hexapoda</taxon>
        <taxon>Insecta</taxon>
        <taxon>Pterygota</taxon>
        <taxon>Neoptera</taxon>
        <taxon>Polyneoptera</taxon>
        <taxon>Dictyoptera</taxon>
        <taxon>Blattodea</taxon>
        <taxon>Blaberoidea</taxon>
        <taxon>Blaberidae</taxon>
        <taxon>Diplopterinae</taxon>
        <taxon>Diploptera</taxon>
    </lineage>
</organism>
<evidence type="ECO:0000259" key="10">
    <source>
        <dbReference type="PROSITE" id="PS50011"/>
    </source>
</evidence>
<accession>A0AAD8AFP2</accession>
<feature type="domain" description="Protein kinase" evidence="10">
    <location>
        <begin position="113"/>
        <end position="183"/>
    </location>
</feature>
<evidence type="ECO:0000256" key="6">
    <source>
        <dbReference type="ARBA" id="ARBA00022840"/>
    </source>
</evidence>
<keyword evidence="5" id="KW-0418">Kinase</keyword>
<evidence type="ECO:0000256" key="2">
    <source>
        <dbReference type="ARBA" id="ARBA00022527"/>
    </source>
</evidence>
<keyword evidence="4" id="KW-0547">Nucleotide-binding</keyword>
<sequence length="183" mass="20789">EGQAKTSQGIKADIPQYIINKLGLNRDPIAGNFGAYLHQKKKDMSNTFQMVHFILLFYLFLIIGVTLGLYITVSELISILNSLIFDNQILSTDSATSTPKEEKESKVPSEDDFEIVKLISNGAYGAVYLVRLKETHQRFAMKKISKNNLMLRNQVDQVFAERDIMSFTDNPFVVSMYCSFETK</sequence>
<feature type="non-terminal residue" evidence="11">
    <location>
        <position position="183"/>
    </location>
</feature>
<dbReference type="GO" id="GO:0035556">
    <property type="term" value="P:intracellular signal transduction"/>
    <property type="evidence" value="ECO:0007669"/>
    <property type="project" value="TreeGrafter"/>
</dbReference>
<dbReference type="PANTHER" id="PTHR24356">
    <property type="entry name" value="SERINE/THREONINE-PROTEIN KINASE"/>
    <property type="match status" value="1"/>
</dbReference>
<dbReference type="PANTHER" id="PTHR24356:SF414">
    <property type="entry name" value="NON-SPECIFIC SERINE_THREONINE PROTEIN KINASE"/>
    <property type="match status" value="1"/>
</dbReference>
<dbReference type="Pfam" id="PF08926">
    <property type="entry name" value="DUF1908"/>
    <property type="match status" value="1"/>
</dbReference>
<dbReference type="InterPro" id="IPR015022">
    <property type="entry name" value="MAST_pre-PK_dom"/>
</dbReference>
<keyword evidence="3" id="KW-0808">Transferase</keyword>
<keyword evidence="9" id="KW-1133">Transmembrane helix</keyword>
<evidence type="ECO:0000313" key="11">
    <source>
        <dbReference type="EMBL" id="KAJ9597452.1"/>
    </source>
</evidence>
<evidence type="ECO:0000256" key="4">
    <source>
        <dbReference type="ARBA" id="ARBA00022741"/>
    </source>
</evidence>
<dbReference type="InterPro" id="IPR050236">
    <property type="entry name" value="Ser_Thr_kinase_AGC"/>
</dbReference>
<dbReference type="EC" id="2.7.11.1" evidence="1"/>
<keyword evidence="6" id="KW-0067">ATP-binding</keyword>
<comment type="caution">
    <text evidence="11">The sequence shown here is derived from an EMBL/GenBank/DDBJ whole genome shotgun (WGS) entry which is preliminary data.</text>
</comment>
<evidence type="ECO:0000313" key="12">
    <source>
        <dbReference type="Proteomes" id="UP001233999"/>
    </source>
</evidence>
<dbReference type="SUPFAM" id="SSF56112">
    <property type="entry name" value="Protein kinase-like (PK-like)"/>
    <property type="match status" value="1"/>
</dbReference>
<evidence type="ECO:0000256" key="5">
    <source>
        <dbReference type="ARBA" id="ARBA00022777"/>
    </source>
</evidence>
<dbReference type="GO" id="GO:0004674">
    <property type="term" value="F:protein serine/threonine kinase activity"/>
    <property type="evidence" value="ECO:0007669"/>
    <property type="project" value="UniProtKB-KW"/>
</dbReference>
<comment type="catalytic activity">
    <reaction evidence="8">
        <text>L-seryl-[protein] + ATP = O-phospho-L-seryl-[protein] + ADP + H(+)</text>
        <dbReference type="Rhea" id="RHEA:17989"/>
        <dbReference type="Rhea" id="RHEA-COMP:9863"/>
        <dbReference type="Rhea" id="RHEA-COMP:11604"/>
        <dbReference type="ChEBI" id="CHEBI:15378"/>
        <dbReference type="ChEBI" id="CHEBI:29999"/>
        <dbReference type="ChEBI" id="CHEBI:30616"/>
        <dbReference type="ChEBI" id="CHEBI:83421"/>
        <dbReference type="ChEBI" id="CHEBI:456216"/>
        <dbReference type="EC" id="2.7.11.1"/>
    </reaction>
</comment>
<dbReference type="AlphaFoldDB" id="A0AAD8AFP2"/>
<feature type="non-terminal residue" evidence="11">
    <location>
        <position position="1"/>
    </location>
</feature>